<proteinExistence type="predicted"/>
<dbReference type="InterPro" id="IPR027806">
    <property type="entry name" value="HARBI1_dom"/>
</dbReference>
<feature type="domain" description="DDE Tnp4" evidence="3">
    <location>
        <begin position="2"/>
        <end position="82"/>
    </location>
</feature>
<evidence type="ECO:0000313" key="4">
    <source>
        <dbReference type="EMBL" id="CAG6675415.1"/>
    </source>
</evidence>
<evidence type="ECO:0000259" key="3">
    <source>
        <dbReference type="Pfam" id="PF13359"/>
    </source>
</evidence>
<dbReference type="Pfam" id="PF13359">
    <property type="entry name" value="DDE_Tnp_4"/>
    <property type="match status" value="1"/>
</dbReference>
<dbReference type="EMBL" id="HBUF01236602">
    <property type="protein sequence ID" value="CAG6675415.1"/>
    <property type="molecule type" value="Transcribed_RNA"/>
</dbReference>
<comment type="cofactor">
    <cofactor evidence="1">
        <name>a divalent metal cation</name>
        <dbReference type="ChEBI" id="CHEBI:60240"/>
    </cofactor>
</comment>
<protein>
    <submittedName>
        <fullName evidence="4">Nuclease HARBI1</fullName>
    </submittedName>
</protein>
<dbReference type="GO" id="GO:0046872">
    <property type="term" value="F:metal ion binding"/>
    <property type="evidence" value="ECO:0007669"/>
    <property type="project" value="UniProtKB-KW"/>
</dbReference>
<evidence type="ECO:0000256" key="1">
    <source>
        <dbReference type="ARBA" id="ARBA00001968"/>
    </source>
</evidence>
<accession>A0A8D8ST34</accession>
<organism evidence="4">
    <name type="scientific">Cacopsylla melanoneura</name>
    <dbReference type="NCBI Taxonomy" id="428564"/>
    <lineage>
        <taxon>Eukaryota</taxon>
        <taxon>Metazoa</taxon>
        <taxon>Ecdysozoa</taxon>
        <taxon>Arthropoda</taxon>
        <taxon>Hexapoda</taxon>
        <taxon>Insecta</taxon>
        <taxon>Pterygota</taxon>
        <taxon>Neoptera</taxon>
        <taxon>Paraneoptera</taxon>
        <taxon>Hemiptera</taxon>
        <taxon>Sternorrhyncha</taxon>
        <taxon>Psylloidea</taxon>
        <taxon>Psyllidae</taxon>
        <taxon>Psyllinae</taxon>
        <taxon>Cacopsylla</taxon>
    </lineage>
</organism>
<sequence>MPPSSYLLSDSAYELRSFNITPYSGATTAEQKEFNYQHSKVRVLIEQAFGRLKGIFRRVQKIECTKVENCTKLVSVACIFHNIAIDDNIFYLPEEIVDSDIVGDMGEPAGTSLSTAQISADKQVARVMRDGMKDDIVRRRRRHQ</sequence>
<dbReference type="AlphaFoldDB" id="A0A8D8ST34"/>
<evidence type="ECO:0000256" key="2">
    <source>
        <dbReference type="ARBA" id="ARBA00022723"/>
    </source>
</evidence>
<keyword evidence="2" id="KW-0479">Metal-binding</keyword>
<name>A0A8D8ST34_9HEMI</name>
<reference evidence="4" key="1">
    <citation type="submission" date="2021-05" db="EMBL/GenBank/DDBJ databases">
        <authorList>
            <person name="Alioto T."/>
            <person name="Alioto T."/>
            <person name="Gomez Garrido J."/>
        </authorList>
    </citation>
    <scope>NUCLEOTIDE SEQUENCE</scope>
</reference>
<dbReference type="EMBL" id="HBUF01236601">
    <property type="protein sequence ID" value="CAG6675413.1"/>
    <property type="molecule type" value="Transcribed_RNA"/>
</dbReference>